<accession>A0AC34GY00</accession>
<reference evidence="2" key="1">
    <citation type="submission" date="2022-11" db="UniProtKB">
        <authorList>
            <consortium name="WormBaseParasite"/>
        </authorList>
    </citation>
    <scope>IDENTIFICATION</scope>
</reference>
<name>A0AC34GY00_9BILA</name>
<evidence type="ECO:0000313" key="2">
    <source>
        <dbReference type="WBParaSite" id="ES5_v2.g9439.t1"/>
    </source>
</evidence>
<dbReference type="WBParaSite" id="ES5_v2.g9439.t1">
    <property type="protein sequence ID" value="ES5_v2.g9439.t1"/>
    <property type="gene ID" value="ES5_v2.g9439"/>
</dbReference>
<evidence type="ECO:0000313" key="1">
    <source>
        <dbReference type="Proteomes" id="UP000887579"/>
    </source>
</evidence>
<organism evidence="1 2">
    <name type="scientific">Panagrolaimus sp. ES5</name>
    <dbReference type="NCBI Taxonomy" id="591445"/>
    <lineage>
        <taxon>Eukaryota</taxon>
        <taxon>Metazoa</taxon>
        <taxon>Ecdysozoa</taxon>
        <taxon>Nematoda</taxon>
        <taxon>Chromadorea</taxon>
        <taxon>Rhabditida</taxon>
        <taxon>Tylenchina</taxon>
        <taxon>Panagrolaimomorpha</taxon>
        <taxon>Panagrolaimoidea</taxon>
        <taxon>Panagrolaimidae</taxon>
        <taxon>Panagrolaimus</taxon>
    </lineage>
</organism>
<proteinExistence type="predicted"/>
<sequence length="754" mass="84601">MATKECEVNLQSSFGNANSHDSQYSNLNLNGNDKISCTSSVQSDSKTTSLNKRFVLCKALDSYNIDNNGGKKIFPKSQVKSPSSYQQHQEMSERLREARQKDFSKKGRSLNANSSTLSLHIAAYENSGEVSVYANECNEEEKGSKMSNGKSSLVETLTGSISLVQNHFEFPRQQTQDQVTHPEVMQFQASQKLLNPNQQKTSSFESAASSAMEEKIGFSLRGAEGITVFKGVSNPQVVYKHVVDDPANDVRVMQYSNTGKYISFCDSVDTYLIDTETGEELLKYPLEKPTMVIFSPKDTLFVTWELYCIYGRRLKADGTVKTPNPNINYFSVAERKHLKVIIGKRKEDVPQWTPDEKYMLQIVGSEILAFEDGNIEKSKFKTVVPDVHAIAVSPHQREYLFASFIPSKKEASKVQLHRINKDMTVVSTIIFTNCDKLDMKWNSKGTAMLALASVDVDKSGKSYYGNSYLQVLSFNGEKFRIPFDKEGSVHDVKWSPTGSHFAACYGFMPAKITVYNAQGNSIWNLGECHRNELHFNTQGNLFTTCGFGSLTGKIQVWNFDEQKEINTIEVPNTTQLEFSPDGQHFFTATTAPRMRVDNCYRLWKYTGEMLFEYAPTVKYELWQVKWKPMPEAVNLKFNPPFLSKDDKAKTGLRMKVANGTVEVHANAIKKVGAYVPPHLRGGSAQGALQQSSAASVAVTADNDKKIKKIEGNLRDIQKLKEKQERGEILQANQLEKMGREAALLADLEKLKTSA</sequence>
<protein>
    <submittedName>
        <fullName evidence="2">Eukaryotic translation initiation factor 2A</fullName>
    </submittedName>
</protein>
<dbReference type="Proteomes" id="UP000887579">
    <property type="component" value="Unplaced"/>
</dbReference>